<accession>A0A6J5RHF3</accession>
<protein>
    <submittedName>
        <fullName evidence="1">Uncharacterized protein</fullName>
    </submittedName>
</protein>
<evidence type="ECO:0000313" key="1">
    <source>
        <dbReference type="EMBL" id="CAB4196803.1"/>
    </source>
</evidence>
<sequence length="104" mass="10946">MANKINLKLLKKLVSQLEDTLDKADKIKESEGDVVEYVVDLSMATGLAGGIMSEAGMLIGDIQSHILSLQSPAAIKSMANQADLLDKLFAPNKGGNDRGSGSSN</sequence>
<dbReference type="EMBL" id="LR797252">
    <property type="protein sequence ID" value="CAB4196803.1"/>
    <property type="molecule type" value="Genomic_DNA"/>
</dbReference>
<organism evidence="1">
    <name type="scientific">uncultured Caudovirales phage</name>
    <dbReference type="NCBI Taxonomy" id="2100421"/>
    <lineage>
        <taxon>Viruses</taxon>
        <taxon>Duplodnaviria</taxon>
        <taxon>Heunggongvirae</taxon>
        <taxon>Uroviricota</taxon>
        <taxon>Caudoviricetes</taxon>
        <taxon>Peduoviridae</taxon>
        <taxon>Maltschvirus</taxon>
        <taxon>Maltschvirus maltsch</taxon>
    </lineage>
</organism>
<gene>
    <name evidence="1" type="ORF">UFOVP1290_323</name>
</gene>
<reference evidence="1" key="1">
    <citation type="submission" date="2020-05" db="EMBL/GenBank/DDBJ databases">
        <authorList>
            <person name="Chiriac C."/>
            <person name="Salcher M."/>
            <person name="Ghai R."/>
            <person name="Kavagutti S V."/>
        </authorList>
    </citation>
    <scope>NUCLEOTIDE SEQUENCE</scope>
</reference>
<name>A0A6J5RHF3_9CAUD</name>
<proteinExistence type="predicted"/>